<dbReference type="AlphaFoldDB" id="A0A178D7R4"/>
<evidence type="ECO:0000313" key="2">
    <source>
        <dbReference type="EMBL" id="OAL37786.1"/>
    </source>
</evidence>
<keyword evidence="1" id="KW-1133">Transmembrane helix</keyword>
<dbReference type="EMBL" id="LVCJ01000013">
    <property type="protein sequence ID" value="OAL37786.1"/>
    <property type="molecule type" value="Genomic_DNA"/>
</dbReference>
<accession>A0A178D7R4</accession>
<evidence type="ECO:0000313" key="3">
    <source>
        <dbReference type="Proteomes" id="UP000185904"/>
    </source>
</evidence>
<comment type="caution">
    <text evidence="2">The sequence shown here is derived from an EMBL/GenBank/DDBJ whole genome shotgun (WGS) entry which is preliminary data.</text>
</comment>
<name>A0A178D7R4_9EURO</name>
<protein>
    <submittedName>
        <fullName evidence="2">Uncharacterized protein</fullName>
    </submittedName>
</protein>
<dbReference type="Proteomes" id="UP000185904">
    <property type="component" value="Unassembled WGS sequence"/>
</dbReference>
<gene>
    <name evidence="2" type="ORF">AYO20_02963</name>
</gene>
<dbReference type="GeneID" id="34586386"/>
<keyword evidence="1" id="KW-0812">Transmembrane</keyword>
<reference evidence="2 3" key="1">
    <citation type="submission" date="2016-03" db="EMBL/GenBank/DDBJ databases">
        <title>The draft genome sequence of Fonsecaea nubica causative agent of cutaneous subcutaneous infection in human host.</title>
        <authorList>
            <person name="Costa F."/>
            <person name="Sybren D.H."/>
            <person name="Raittz R.T."/>
            <person name="Weiss V.A."/>
            <person name="Leao A.C."/>
            <person name="Gomes R."/>
            <person name="De Souza E.M."/>
            <person name="Pedrosa F.O."/>
            <person name="Steffens M.B."/>
            <person name="Bombassaro A."/>
            <person name="Tadra-Sfeir M.Z."/>
            <person name="Moreno L.F."/>
            <person name="Najafzadeh M.J."/>
            <person name="Felipe M.S."/>
            <person name="Teixeira M."/>
            <person name="Sun J."/>
            <person name="Xi L."/>
            <person name="Castro M.A."/>
            <person name="Vicente V.A."/>
        </authorList>
    </citation>
    <scope>NUCLEOTIDE SEQUENCE [LARGE SCALE GENOMIC DNA]</scope>
    <source>
        <strain evidence="2 3">CBS 269.64</strain>
    </source>
</reference>
<organism evidence="2 3">
    <name type="scientific">Fonsecaea nubica</name>
    <dbReference type="NCBI Taxonomy" id="856822"/>
    <lineage>
        <taxon>Eukaryota</taxon>
        <taxon>Fungi</taxon>
        <taxon>Dikarya</taxon>
        <taxon>Ascomycota</taxon>
        <taxon>Pezizomycotina</taxon>
        <taxon>Eurotiomycetes</taxon>
        <taxon>Chaetothyriomycetidae</taxon>
        <taxon>Chaetothyriales</taxon>
        <taxon>Herpotrichiellaceae</taxon>
        <taxon>Fonsecaea</taxon>
    </lineage>
</organism>
<keyword evidence="1" id="KW-0472">Membrane</keyword>
<dbReference type="OrthoDB" id="4153329at2759"/>
<feature type="transmembrane region" description="Helical" evidence="1">
    <location>
        <begin position="6"/>
        <end position="26"/>
    </location>
</feature>
<proteinExistence type="predicted"/>
<sequence length="109" mass="11926">MGLSDGLVVFLCILIAGIVVAGAAALHRVVARREFTAELPQPTNEQQSYMRTVRSRKWPITWVDERLPPSTVTSTIRPVYLLLSHNLDGEGVFRSSGATYSGYTVAAYG</sequence>
<evidence type="ECO:0000256" key="1">
    <source>
        <dbReference type="SAM" id="Phobius"/>
    </source>
</evidence>
<keyword evidence="3" id="KW-1185">Reference proteome</keyword>
<dbReference type="RefSeq" id="XP_022502798.1">
    <property type="nucleotide sequence ID" value="XM_022641267.1"/>
</dbReference>